<evidence type="ECO:0000256" key="1">
    <source>
        <dbReference type="SAM" id="SignalP"/>
    </source>
</evidence>
<feature type="chain" id="PRO_5043720987" evidence="1">
    <location>
        <begin position="19"/>
        <end position="278"/>
    </location>
</feature>
<dbReference type="InterPro" id="IPR021476">
    <property type="entry name" value="Egh16-like"/>
</dbReference>
<dbReference type="Proteomes" id="UP001365542">
    <property type="component" value="Unassembled WGS sequence"/>
</dbReference>
<dbReference type="EMBL" id="JAVHJO010000002">
    <property type="protein sequence ID" value="KAK6542935.1"/>
    <property type="molecule type" value="Genomic_DNA"/>
</dbReference>
<sequence>MHLQTIIIAAFSASLVSGHGVITWVKGANGVDMPGLAVIPGTPRDCSSLRCGAQADSSIIIKADFKVVDPNGDGVGSPLGQTPRGGGVLASRVIADFMGPKSKRKRRFETSFGGFFGGPFVGKTVKSAHTDTEPARLAPGAGRGRGLPTTNDNNSLNFIYHQVDGNGGGPYVCEVDPTTGGTDQSAFMPCHLTQNIPGIVPGFSLVTKTDFDCVAQFPQDMVCRGEISGVKNVCVFKIYNNNPYGPFGSSGAFTQSPELRRQLGGRERLRKRGSPFTA</sequence>
<dbReference type="Pfam" id="PF11327">
    <property type="entry name" value="Egh16-like"/>
    <property type="match status" value="1"/>
</dbReference>
<accession>A0AAV9XLH1</accession>
<gene>
    <name evidence="2" type="ORF">TWF694_006873</name>
</gene>
<keyword evidence="1" id="KW-0732">Signal</keyword>
<dbReference type="AlphaFoldDB" id="A0AAV9XLH1"/>
<proteinExistence type="predicted"/>
<evidence type="ECO:0000313" key="2">
    <source>
        <dbReference type="EMBL" id="KAK6542935.1"/>
    </source>
</evidence>
<dbReference type="PANTHER" id="PTHR34618">
    <property type="entry name" value="SURFACE PROTEIN MAS1, PUTATIVE-RELATED"/>
    <property type="match status" value="1"/>
</dbReference>
<comment type="caution">
    <text evidence="2">The sequence shown here is derived from an EMBL/GenBank/DDBJ whole genome shotgun (WGS) entry which is preliminary data.</text>
</comment>
<feature type="signal peptide" evidence="1">
    <location>
        <begin position="1"/>
        <end position="18"/>
    </location>
</feature>
<organism evidence="2 3">
    <name type="scientific">Orbilia ellipsospora</name>
    <dbReference type="NCBI Taxonomy" id="2528407"/>
    <lineage>
        <taxon>Eukaryota</taxon>
        <taxon>Fungi</taxon>
        <taxon>Dikarya</taxon>
        <taxon>Ascomycota</taxon>
        <taxon>Pezizomycotina</taxon>
        <taxon>Orbiliomycetes</taxon>
        <taxon>Orbiliales</taxon>
        <taxon>Orbiliaceae</taxon>
        <taxon>Orbilia</taxon>
    </lineage>
</organism>
<protein>
    <submittedName>
        <fullName evidence="2">Uncharacterized protein</fullName>
    </submittedName>
</protein>
<dbReference type="PANTHER" id="PTHR34618:SF1">
    <property type="entry name" value="SECRETED PROTEIN"/>
    <property type="match status" value="1"/>
</dbReference>
<reference evidence="2 3" key="1">
    <citation type="submission" date="2019-10" db="EMBL/GenBank/DDBJ databases">
        <authorList>
            <person name="Palmer J.M."/>
        </authorList>
    </citation>
    <scope>NUCLEOTIDE SEQUENCE [LARGE SCALE GENOMIC DNA]</scope>
    <source>
        <strain evidence="2 3">TWF694</strain>
    </source>
</reference>
<name>A0AAV9XLH1_9PEZI</name>
<evidence type="ECO:0000313" key="3">
    <source>
        <dbReference type="Proteomes" id="UP001365542"/>
    </source>
</evidence>
<keyword evidence="3" id="KW-1185">Reference proteome</keyword>